<sequence>MSTLADLKPTKRQRVIDLVSDAGFDVSDWGNYKRGPKWAAANPKYCYNWAFESDEQVLLSLWHAHMTEAGGQIEHTFNIREFSLDCKRKGLGTLGKRAYDMDLVLQRALHKQLPMRVMICEGDIRDDDDDQADASRVKFRLLDAEPWHIQHYDKLTGACHLVRGAAPSPYVDQFSLPTTQPANKIQITTSVRERKAEVREKALRKAQGKCQYCDKPGFTTHKGQIYLETHHVIPLSEDGPDHEHNVVALCADDHRRAHHGAEREAMQKQLLALLADLYKSPSAT</sequence>
<keyword evidence="3" id="KW-1185">Reference proteome</keyword>
<dbReference type="EMBL" id="JBEWLZ010000016">
    <property type="protein sequence ID" value="MET1491816.1"/>
    <property type="molecule type" value="Genomic_DNA"/>
</dbReference>
<keyword evidence="2" id="KW-0540">Nuclease</keyword>
<proteinExistence type="predicted"/>
<reference evidence="2 3" key="1">
    <citation type="submission" date="2024-07" db="EMBL/GenBank/DDBJ databases">
        <title>Uliginosibacterium paludis KCTC:42655.</title>
        <authorList>
            <person name="Kim M.K."/>
        </authorList>
    </citation>
    <scope>NUCLEOTIDE SEQUENCE [LARGE SCALE GENOMIC DNA]</scope>
    <source>
        <strain evidence="2 3">KCTC 42655</strain>
    </source>
</reference>
<keyword evidence="2" id="KW-0255">Endonuclease</keyword>
<dbReference type="Pfam" id="PF01844">
    <property type="entry name" value="HNH"/>
    <property type="match status" value="1"/>
</dbReference>
<protein>
    <submittedName>
        <fullName evidence="2">HNH endonuclease signature motif containing protein</fullName>
    </submittedName>
</protein>
<dbReference type="SMART" id="SM00507">
    <property type="entry name" value="HNHc"/>
    <property type="match status" value="1"/>
</dbReference>
<accession>A0ABV2CV70</accession>
<dbReference type="Proteomes" id="UP001548590">
    <property type="component" value="Unassembled WGS sequence"/>
</dbReference>
<organism evidence="2 3">
    <name type="scientific">Uliginosibacterium paludis</name>
    <dbReference type="NCBI Taxonomy" id="1615952"/>
    <lineage>
        <taxon>Bacteria</taxon>
        <taxon>Pseudomonadati</taxon>
        <taxon>Pseudomonadota</taxon>
        <taxon>Betaproteobacteria</taxon>
        <taxon>Rhodocyclales</taxon>
        <taxon>Zoogloeaceae</taxon>
        <taxon>Uliginosibacterium</taxon>
    </lineage>
</organism>
<comment type="caution">
    <text evidence="2">The sequence shown here is derived from an EMBL/GenBank/DDBJ whole genome shotgun (WGS) entry which is preliminary data.</text>
</comment>
<dbReference type="GO" id="GO:0004519">
    <property type="term" value="F:endonuclease activity"/>
    <property type="evidence" value="ECO:0007669"/>
    <property type="project" value="UniProtKB-KW"/>
</dbReference>
<feature type="domain" description="HNH nuclease" evidence="1">
    <location>
        <begin position="197"/>
        <end position="255"/>
    </location>
</feature>
<dbReference type="InterPro" id="IPR003615">
    <property type="entry name" value="HNH_nuc"/>
</dbReference>
<evidence type="ECO:0000313" key="3">
    <source>
        <dbReference type="Proteomes" id="UP001548590"/>
    </source>
</evidence>
<evidence type="ECO:0000259" key="1">
    <source>
        <dbReference type="SMART" id="SM00507"/>
    </source>
</evidence>
<dbReference type="Gene3D" id="1.10.30.50">
    <property type="match status" value="1"/>
</dbReference>
<dbReference type="InterPro" id="IPR002711">
    <property type="entry name" value="HNH"/>
</dbReference>
<evidence type="ECO:0000313" key="2">
    <source>
        <dbReference type="EMBL" id="MET1491816.1"/>
    </source>
</evidence>
<name>A0ABV2CV70_9RHOO</name>
<gene>
    <name evidence="2" type="ORF">ABVT11_18400</name>
</gene>
<dbReference type="CDD" id="cd00085">
    <property type="entry name" value="HNHc"/>
    <property type="match status" value="1"/>
</dbReference>
<keyword evidence="2" id="KW-0378">Hydrolase</keyword>
<dbReference type="RefSeq" id="WP_345929955.1">
    <property type="nucleotide sequence ID" value="NZ_JBDIVF010000013.1"/>
</dbReference>